<keyword evidence="5" id="KW-1185">Reference proteome</keyword>
<accession>A0ABU1EUH6</accession>
<dbReference type="Pfam" id="PF00884">
    <property type="entry name" value="Sulfatase"/>
    <property type="match status" value="1"/>
</dbReference>
<comment type="caution">
    <text evidence="4">The sequence shown here is derived from an EMBL/GenBank/DDBJ whole genome shotgun (WGS) entry which is preliminary data.</text>
</comment>
<evidence type="ECO:0000256" key="1">
    <source>
        <dbReference type="SAM" id="SignalP"/>
    </source>
</evidence>
<dbReference type="PANTHER" id="PTHR43751">
    <property type="entry name" value="SULFATASE"/>
    <property type="match status" value="1"/>
</dbReference>
<dbReference type="CDD" id="cd16027">
    <property type="entry name" value="SGSH"/>
    <property type="match status" value="1"/>
</dbReference>
<dbReference type="InterPro" id="IPR052701">
    <property type="entry name" value="GAG_Ulvan_Degrading_Sulfatases"/>
</dbReference>
<sequence>MKKHLCSIILLLLMGSHLWAQTKQPNFLIILGDDISAKNIGCYGTKNLNTTPNIDKLANEGMVFKNMFVSEAICAPTRAELYTGLTPNNNGCNFNHAATKKGTLSIVQHLNTLGYRVGLTGKTHFRPASVYPFEFIDGFTKNANYNGTPPENWDGVTEFINRDKNQPFCLIICSVHAHAPWNAGDSSLWDPNTITLPKNLADTQQTREYFTEYLAEIKLFDEQVGRARKLLKKSNIENNTALIVLDENGAGMPGSKWTTYDMGVRSACIIKWPKGQRKTVTKAITQYCDIVPTLIDAAGGNVPSNLDGKSLLPIITGTKTTHREYAYFLYNNLKEGPEYKIRAITDGTYKFIWNTSPNNLYAIRVINGFDYGYVDKMEDRHVRKMYLSWLAKAGYDKNASKIVNRYRNRPEFELYDLNNDPEEMNNLADKPEFTSKLNQLKNALLEHMNTQNDSFLQKDKTDS</sequence>
<dbReference type="SUPFAM" id="SSF53649">
    <property type="entry name" value="Alkaline phosphatase-like"/>
    <property type="match status" value="1"/>
</dbReference>
<organism evidence="4 5">
    <name type="scientific">Christiangramia sediminicola</name>
    <dbReference type="NCBI Taxonomy" id="3073267"/>
    <lineage>
        <taxon>Bacteria</taxon>
        <taxon>Pseudomonadati</taxon>
        <taxon>Bacteroidota</taxon>
        <taxon>Flavobacteriia</taxon>
        <taxon>Flavobacteriales</taxon>
        <taxon>Flavobacteriaceae</taxon>
        <taxon>Christiangramia</taxon>
    </lineage>
</organism>
<proteinExistence type="predicted"/>
<evidence type="ECO:0000259" key="2">
    <source>
        <dbReference type="Pfam" id="PF00884"/>
    </source>
</evidence>
<feature type="chain" id="PRO_5046510340" evidence="1">
    <location>
        <begin position="21"/>
        <end position="463"/>
    </location>
</feature>
<protein>
    <submittedName>
        <fullName evidence="4">Sulfatase</fullName>
    </submittedName>
</protein>
<dbReference type="InterPro" id="IPR017850">
    <property type="entry name" value="Alkaline_phosphatase_core_sf"/>
</dbReference>
<dbReference type="PANTHER" id="PTHR43751:SF1">
    <property type="entry name" value="SULFATASE ATSG-RELATED"/>
    <property type="match status" value="1"/>
</dbReference>
<dbReference type="Pfam" id="PF16347">
    <property type="entry name" value="SGSH_C"/>
    <property type="match status" value="1"/>
</dbReference>
<gene>
    <name evidence="4" type="ORF">RE431_15525</name>
</gene>
<feature type="domain" description="Sulfatase N-terminal" evidence="2">
    <location>
        <begin position="25"/>
        <end position="299"/>
    </location>
</feature>
<evidence type="ECO:0000259" key="3">
    <source>
        <dbReference type="Pfam" id="PF16347"/>
    </source>
</evidence>
<keyword evidence="1" id="KW-0732">Signal</keyword>
<name>A0ABU1EUH6_9FLAO</name>
<evidence type="ECO:0000313" key="5">
    <source>
        <dbReference type="Proteomes" id="UP001257234"/>
    </source>
</evidence>
<dbReference type="EMBL" id="JAVJIU010000008">
    <property type="protein sequence ID" value="MDR5592053.1"/>
    <property type="molecule type" value="Genomic_DNA"/>
</dbReference>
<dbReference type="Gene3D" id="3.40.720.10">
    <property type="entry name" value="Alkaline Phosphatase, subunit A"/>
    <property type="match status" value="1"/>
</dbReference>
<dbReference type="RefSeq" id="WP_309562882.1">
    <property type="nucleotide sequence ID" value="NZ_JAVJIU010000008.1"/>
</dbReference>
<reference evidence="5" key="1">
    <citation type="submission" date="2023-07" db="EMBL/GenBank/DDBJ databases">
        <title>Christiangramia sp. SM2212., a novel bacterium of the family Flavobacteriaceae isolated from the sea sediment.</title>
        <authorList>
            <person name="Wang J."/>
            <person name="Zhang X."/>
        </authorList>
    </citation>
    <scope>NUCLEOTIDE SEQUENCE [LARGE SCALE GENOMIC DNA]</scope>
    <source>
        <strain evidence="5">SM2212</strain>
    </source>
</reference>
<feature type="domain" description="N-sulphoglucosamine sulphohydrolase C-terminal" evidence="3">
    <location>
        <begin position="397"/>
        <end position="447"/>
    </location>
</feature>
<evidence type="ECO:0000313" key="4">
    <source>
        <dbReference type="EMBL" id="MDR5592053.1"/>
    </source>
</evidence>
<dbReference type="Proteomes" id="UP001257234">
    <property type="component" value="Unassembled WGS sequence"/>
</dbReference>
<feature type="signal peptide" evidence="1">
    <location>
        <begin position="1"/>
        <end position="20"/>
    </location>
</feature>
<dbReference type="InterPro" id="IPR032506">
    <property type="entry name" value="SGSH_C"/>
</dbReference>
<dbReference type="InterPro" id="IPR000917">
    <property type="entry name" value="Sulfatase_N"/>
</dbReference>